<evidence type="ECO:0000313" key="1">
    <source>
        <dbReference type="EMBL" id="KAK0709381.1"/>
    </source>
</evidence>
<dbReference type="EMBL" id="JAUIRO010000006">
    <property type="protein sequence ID" value="KAK0709381.1"/>
    <property type="molecule type" value="Genomic_DNA"/>
</dbReference>
<dbReference type="Gene3D" id="3.40.50.300">
    <property type="entry name" value="P-loop containing nucleotide triphosphate hydrolases"/>
    <property type="match status" value="1"/>
</dbReference>
<dbReference type="AlphaFoldDB" id="A0AA40A579"/>
<dbReference type="Proteomes" id="UP001172101">
    <property type="component" value="Unassembled WGS sequence"/>
</dbReference>
<gene>
    <name evidence="1" type="ORF">B0T26DRAFT_785427</name>
</gene>
<dbReference type="InterPro" id="IPR027417">
    <property type="entry name" value="P-loop_NTPase"/>
</dbReference>
<name>A0AA40A579_9PEZI</name>
<dbReference type="SUPFAM" id="SSF52540">
    <property type="entry name" value="P-loop containing nucleoside triphosphate hydrolases"/>
    <property type="match status" value="1"/>
</dbReference>
<protein>
    <submittedName>
        <fullName evidence="1">Uncharacterized protein</fullName>
    </submittedName>
</protein>
<proteinExistence type="predicted"/>
<dbReference type="GeneID" id="85330044"/>
<evidence type="ECO:0000313" key="2">
    <source>
        <dbReference type="Proteomes" id="UP001172101"/>
    </source>
</evidence>
<comment type="caution">
    <text evidence="1">The sequence shown here is derived from an EMBL/GenBank/DDBJ whole genome shotgun (WGS) entry which is preliminary data.</text>
</comment>
<keyword evidence="2" id="KW-1185">Reference proteome</keyword>
<organism evidence="1 2">
    <name type="scientific">Lasiosphaeria miniovina</name>
    <dbReference type="NCBI Taxonomy" id="1954250"/>
    <lineage>
        <taxon>Eukaryota</taxon>
        <taxon>Fungi</taxon>
        <taxon>Dikarya</taxon>
        <taxon>Ascomycota</taxon>
        <taxon>Pezizomycotina</taxon>
        <taxon>Sordariomycetes</taxon>
        <taxon>Sordariomycetidae</taxon>
        <taxon>Sordariales</taxon>
        <taxon>Lasiosphaeriaceae</taxon>
        <taxon>Lasiosphaeria</taxon>
    </lineage>
</organism>
<dbReference type="RefSeq" id="XP_060292685.1">
    <property type="nucleotide sequence ID" value="XM_060446774.1"/>
</dbReference>
<sequence length="117" mass="12842">MEENEQKKRINDVICEITGAREAHQGQIDAVHRLVHQRNDTVLVAATGYGKSAVLYAFSAITKLTTVQIVPFTKLGENQRDDIARAVPSSKSVWIGSITFPSLAPLPLPLTPEYIAN</sequence>
<accession>A0AA40A579</accession>
<reference evidence="1" key="1">
    <citation type="submission" date="2023-06" db="EMBL/GenBank/DDBJ databases">
        <title>Genome-scale phylogeny and comparative genomics of the fungal order Sordariales.</title>
        <authorList>
            <consortium name="Lawrence Berkeley National Laboratory"/>
            <person name="Hensen N."/>
            <person name="Bonometti L."/>
            <person name="Westerberg I."/>
            <person name="Brannstrom I.O."/>
            <person name="Guillou S."/>
            <person name="Cros-Aarteil S."/>
            <person name="Calhoun S."/>
            <person name="Haridas S."/>
            <person name="Kuo A."/>
            <person name="Mondo S."/>
            <person name="Pangilinan J."/>
            <person name="Riley R."/>
            <person name="LaButti K."/>
            <person name="Andreopoulos B."/>
            <person name="Lipzen A."/>
            <person name="Chen C."/>
            <person name="Yanf M."/>
            <person name="Daum C."/>
            <person name="Ng V."/>
            <person name="Clum A."/>
            <person name="Steindorff A."/>
            <person name="Ohm R."/>
            <person name="Martin F."/>
            <person name="Silar P."/>
            <person name="Natvig D."/>
            <person name="Lalanne C."/>
            <person name="Gautier V."/>
            <person name="Ament-velasquez S.L."/>
            <person name="Kruys A."/>
            <person name="Hutchinson M.I."/>
            <person name="Powell A.J."/>
            <person name="Barry K."/>
            <person name="Miller A.N."/>
            <person name="Grigoriev I.V."/>
            <person name="Debuchy R."/>
            <person name="Gladieux P."/>
            <person name="Thoren M.H."/>
            <person name="Johannesson H."/>
        </authorList>
    </citation>
    <scope>NUCLEOTIDE SEQUENCE</scope>
    <source>
        <strain evidence="1">SMH2392-1A</strain>
    </source>
</reference>